<comment type="similarity">
    <text evidence="1 4">Belongs to the thiolase-like superfamily. Beta-ketoacyl-ACP synthases family.</text>
</comment>
<dbReference type="GO" id="GO:0005739">
    <property type="term" value="C:mitochondrion"/>
    <property type="evidence" value="ECO:0007669"/>
    <property type="project" value="TreeGrafter"/>
</dbReference>
<evidence type="ECO:0000313" key="7">
    <source>
        <dbReference type="Proteomes" id="UP000306102"/>
    </source>
</evidence>
<dbReference type="AlphaFoldDB" id="A0A4S4DUN1"/>
<keyword evidence="7" id="KW-1185">Reference proteome</keyword>
<evidence type="ECO:0000256" key="3">
    <source>
        <dbReference type="ARBA" id="ARBA00022679"/>
    </source>
</evidence>
<sequence>MAEIGGSFFACSHLQLRSSMNNTSSRSLYNMPFPSLLSSRGQNKKRQLRRTMAASLTTSAPKREKDPKKRIVITGMGLVSVLGNDVDSFYEKLLNGESGISLIDKFDASEYPVQIAGQVRGFSGDGYVDLEKYQNIDDCWKYSLFAAKTALQDANLTPQVIKNLDRSKMGVVVGSGAGGIKTLCNAIDALLKQEYNKILTSYYPTNMGPALLAIETGFSGPIYSISTACASGNYCLCAAANHIRKGEAEIMLAGGADAGVIPSGICGFMACKALSTRNDEPQKASRPWDQHRDGFVLSEGSAVLVLESLEHARKRGARIIAEYLGGAITCDAHHLTDPRSDGLGGGAITCDAHHLTDPRSDGLGVATCISKSLYNAGVSPEEVNYINAHATSTRVGDLAESMVGHAIGAAGALEAIATVKAIATGWLHPTINQYNLEPEVTIDTLPNTKKKHDVNVEDVMTVAVSTIITTVNKFWPINQTPGFTISVFRSIFDHMCI</sequence>
<dbReference type="EC" id="2.3.1.41" evidence="2"/>
<dbReference type="InterPro" id="IPR014030">
    <property type="entry name" value="Ketoacyl_synth_N"/>
</dbReference>
<dbReference type="Gene3D" id="3.40.47.10">
    <property type="match status" value="3"/>
</dbReference>
<gene>
    <name evidence="6" type="ORF">TEA_023411</name>
</gene>
<organism evidence="6 7">
    <name type="scientific">Camellia sinensis var. sinensis</name>
    <name type="common">China tea</name>
    <dbReference type="NCBI Taxonomy" id="542762"/>
    <lineage>
        <taxon>Eukaryota</taxon>
        <taxon>Viridiplantae</taxon>
        <taxon>Streptophyta</taxon>
        <taxon>Embryophyta</taxon>
        <taxon>Tracheophyta</taxon>
        <taxon>Spermatophyta</taxon>
        <taxon>Magnoliopsida</taxon>
        <taxon>eudicotyledons</taxon>
        <taxon>Gunneridae</taxon>
        <taxon>Pentapetalae</taxon>
        <taxon>asterids</taxon>
        <taxon>Ericales</taxon>
        <taxon>Theaceae</taxon>
        <taxon>Camellia</taxon>
    </lineage>
</organism>
<dbReference type="CDD" id="cd00834">
    <property type="entry name" value="KAS_I_II"/>
    <property type="match status" value="1"/>
</dbReference>
<feature type="domain" description="Ketosynthase family 3 (KS3)" evidence="5">
    <location>
        <begin position="68"/>
        <end position="497"/>
    </location>
</feature>
<accession>A0A4S4DUN1</accession>
<dbReference type="PANTHER" id="PTHR11712">
    <property type="entry name" value="POLYKETIDE SYNTHASE-RELATED"/>
    <property type="match status" value="1"/>
</dbReference>
<keyword evidence="3 4" id="KW-0808">Transferase</keyword>
<proteinExistence type="inferred from homology"/>
<dbReference type="PROSITE" id="PS52004">
    <property type="entry name" value="KS3_2"/>
    <property type="match status" value="1"/>
</dbReference>
<dbReference type="SMART" id="SM00825">
    <property type="entry name" value="PKS_KS"/>
    <property type="match status" value="1"/>
</dbReference>
<dbReference type="InterPro" id="IPR018201">
    <property type="entry name" value="Ketoacyl_synth_AS"/>
</dbReference>
<reference evidence="6 7" key="1">
    <citation type="journal article" date="2018" name="Proc. Natl. Acad. Sci. U.S.A.">
        <title>Draft genome sequence of Camellia sinensis var. sinensis provides insights into the evolution of the tea genome and tea quality.</title>
        <authorList>
            <person name="Wei C."/>
            <person name="Yang H."/>
            <person name="Wang S."/>
            <person name="Zhao J."/>
            <person name="Liu C."/>
            <person name="Gao L."/>
            <person name="Xia E."/>
            <person name="Lu Y."/>
            <person name="Tai Y."/>
            <person name="She G."/>
            <person name="Sun J."/>
            <person name="Cao H."/>
            <person name="Tong W."/>
            <person name="Gao Q."/>
            <person name="Li Y."/>
            <person name="Deng W."/>
            <person name="Jiang X."/>
            <person name="Wang W."/>
            <person name="Chen Q."/>
            <person name="Zhang S."/>
            <person name="Li H."/>
            <person name="Wu J."/>
            <person name="Wang P."/>
            <person name="Li P."/>
            <person name="Shi C."/>
            <person name="Zheng F."/>
            <person name="Jian J."/>
            <person name="Huang B."/>
            <person name="Shan D."/>
            <person name="Shi M."/>
            <person name="Fang C."/>
            <person name="Yue Y."/>
            <person name="Li F."/>
            <person name="Li D."/>
            <person name="Wei S."/>
            <person name="Han B."/>
            <person name="Jiang C."/>
            <person name="Yin Y."/>
            <person name="Xia T."/>
            <person name="Zhang Z."/>
            <person name="Bennetzen J.L."/>
            <person name="Zhao S."/>
            <person name="Wan X."/>
        </authorList>
    </citation>
    <scope>NUCLEOTIDE SEQUENCE [LARGE SCALE GENOMIC DNA]</scope>
    <source>
        <strain evidence="7">cv. Shuchazao</strain>
        <tissue evidence="6">Leaf</tissue>
    </source>
</reference>
<dbReference type="InterPro" id="IPR014031">
    <property type="entry name" value="Ketoacyl_synth_C"/>
</dbReference>
<evidence type="ECO:0000256" key="4">
    <source>
        <dbReference type="RuleBase" id="RU003694"/>
    </source>
</evidence>
<dbReference type="InterPro" id="IPR016039">
    <property type="entry name" value="Thiolase-like"/>
</dbReference>
<evidence type="ECO:0000259" key="5">
    <source>
        <dbReference type="PROSITE" id="PS52004"/>
    </source>
</evidence>
<dbReference type="STRING" id="542762.A0A4S4DUN1"/>
<dbReference type="Proteomes" id="UP000306102">
    <property type="component" value="Unassembled WGS sequence"/>
</dbReference>
<dbReference type="PROSITE" id="PS00606">
    <property type="entry name" value="KS3_1"/>
    <property type="match status" value="1"/>
</dbReference>
<comment type="caution">
    <text evidence="6">The sequence shown here is derived from an EMBL/GenBank/DDBJ whole genome shotgun (WGS) entry which is preliminary data.</text>
</comment>
<dbReference type="InterPro" id="IPR000794">
    <property type="entry name" value="Beta-ketoacyl_synthase"/>
</dbReference>
<evidence type="ECO:0000256" key="2">
    <source>
        <dbReference type="ARBA" id="ARBA00013191"/>
    </source>
</evidence>
<dbReference type="FunFam" id="3.40.47.10:FF:000018">
    <property type="entry name" value="3-oxoacyl-[acyl-carrier-protein] synthase 2"/>
    <property type="match status" value="1"/>
</dbReference>
<dbReference type="GO" id="GO:0004315">
    <property type="term" value="F:3-oxoacyl-[acyl-carrier-protein] synthase activity"/>
    <property type="evidence" value="ECO:0007669"/>
    <property type="project" value="UniProtKB-EC"/>
</dbReference>
<dbReference type="SUPFAM" id="SSF53901">
    <property type="entry name" value="Thiolase-like"/>
    <property type="match status" value="2"/>
</dbReference>
<protein>
    <recommendedName>
        <fullName evidence="2">beta-ketoacyl-[acyl-carrier-protein] synthase I</fullName>
        <ecNumber evidence="2">2.3.1.41</ecNumber>
    </recommendedName>
</protein>
<dbReference type="EMBL" id="SDRB02010405">
    <property type="protein sequence ID" value="THG06694.1"/>
    <property type="molecule type" value="Genomic_DNA"/>
</dbReference>
<evidence type="ECO:0000256" key="1">
    <source>
        <dbReference type="ARBA" id="ARBA00008467"/>
    </source>
</evidence>
<dbReference type="Pfam" id="PF02801">
    <property type="entry name" value="Ketoacyl-synt_C"/>
    <property type="match status" value="2"/>
</dbReference>
<name>A0A4S4DUN1_CAMSN</name>
<dbReference type="GO" id="GO:0006633">
    <property type="term" value="P:fatty acid biosynthetic process"/>
    <property type="evidence" value="ECO:0007669"/>
    <property type="project" value="InterPro"/>
</dbReference>
<dbReference type="PANTHER" id="PTHR11712:SF330">
    <property type="entry name" value="BETA-KETOACYL-[ACYL-CARRIER-PROTEIN] SYNTHASE I"/>
    <property type="match status" value="1"/>
</dbReference>
<dbReference type="Pfam" id="PF00109">
    <property type="entry name" value="ketoacyl-synt"/>
    <property type="match status" value="1"/>
</dbReference>
<evidence type="ECO:0000313" key="6">
    <source>
        <dbReference type="EMBL" id="THG06694.1"/>
    </source>
</evidence>
<dbReference type="InterPro" id="IPR020841">
    <property type="entry name" value="PKS_Beta-ketoAc_synthase_dom"/>
</dbReference>